<reference evidence="2" key="1">
    <citation type="journal article" date="2021" name="Genome Biol. Evol.">
        <title>A High-Quality Reference Genome for a Parasitic Bivalve with Doubly Uniparental Inheritance (Bivalvia: Unionida).</title>
        <authorList>
            <person name="Smith C.H."/>
        </authorList>
    </citation>
    <scope>NUCLEOTIDE SEQUENCE</scope>
    <source>
        <strain evidence="2">CHS0354</strain>
    </source>
</reference>
<gene>
    <name evidence="2" type="ORF">CHS0354_033086</name>
</gene>
<evidence type="ECO:0000313" key="2">
    <source>
        <dbReference type="EMBL" id="KAK3582158.1"/>
    </source>
</evidence>
<proteinExistence type="predicted"/>
<feature type="compositionally biased region" description="Basic and acidic residues" evidence="1">
    <location>
        <begin position="74"/>
        <end position="89"/>
    </location>
</feature>
<reference evidence="2" key="2">
    <citation type="journal article" date="2021" name="Genome Biol. Evol.">
        <title>Developing a high-quality reference genome for a parasitic bivalve with doubly uniparental inheritance (Bivalvia: Unionida).</title>
        <authorList>
            <person name="Smith C.H."/>
        </authorList>
    </citation>
    <scope>NUCLEOTIDE SEQUENCE</scope>
    <source>
        <strain evidence="2">CHS0354</strain>
        <tissue evidence="2">Mantle</tissue>
    </source>
</reference>
<evidence type="ECO:0000256" key="1">
    <source>
        <dbReference type="SAM" id="MobiDB-lite"/>
    </source>
</evidence>
<sequence length="89" mass="10122">MRGYQLSKCNKFRGFANNRPIACSNQGEDANVKSPASFQEYQQTVRLKLNQPDNYALGDDTDGEQGNREDEEGIGEREGNRKFPHLNEQ</sequence>
<reference evidence="2" key="3">
    <citation type="submission" date="2023-05" db="EMBL/GenBank/DDBJ databases">
        <authorList>
            <person name="Smith C.H."/>
        </authorList>
    </citation>
    <scope>NUCLEOTIDE SEQUENCE</scope>
    <source>
        <strain evidence="2">CHS0354</strain>
        <tissue evidence="2">Mantle</tissue>
    </source>
</reference>
<dbReference type="Proteomes" id="UP001195483">
    <property type="component" value="Unassembled WGS sequence"/>
</dbReference>
<feature type="compositionally biased region" description="Acidic residues" evidence="1">
    <location>
        <begin position="59"/>
        <end position="73"/>
    </location>
</feature>
<feature type="region of interest" description="Disordered" evidence="1">
    <location>
        <begin position="48"/>
        <end position="89"/>
    </location>
</feature>
<dbReference type="EMBL" id="JAEAOA010001950">
    <property type="protein sequence ID" value="KAK3582158.1"/>
    <property type="molecule type" value="Genomic_DNA"/>
</dbReference>
<organism evidence="2 3">
    <name type="scientific">Potamilus streckersoni</name>
    <dbReference type="NCBI Taxonomy" id="2493646"/>
    <lineage>
        <taxon>Eukaryota</taxon>
        <taxon>Metazoa</taxon>
        <taxon>Spiralia</taxon>
        <taxon>Lophotrochozoa</taxon>
        <taxon>Mollusca</taxon>
        <taxon>Bivalvia</taxon>
        <taxon>Autobranchia</taxon>
        <taxon>Heteroconchia</taxon>
        <taxon>Palaeoheterodonta</taxon>
        <taxon>Unionida</taxon>
        <taxon>Unionoidea</taxon>
        <taxon>Unionidae</taxon>
        <taxon>Ambleminae</taxon>
        <taxon>Lampsilini</taxon>
        <taxon>Potamilus</taxon>
    </lineage>
</organism>
<keyword evidence="3" id="KW-1185">Reference proteome</keyword>
<accession>A0AAE0RZ25</accession>
<protein>
    <submittedName>
        <fullName evidence="2">Uncharacterized protein</fullName>
    </submittedName>
</protein>
<name>A0AAE0RZ25_9BIVA</name>
<evidence type="ECO:0000313" key="3">
    <source>
        <dbReference type="Proteomes" id="UP001195483"/>
    </source>
</evidence>
<comment type="caution">
    <text evidence="2">The sequence shown here is derived from an EMBL/GenBank/DDBJ whole genome shotgun (WGS) entry which is preliminary data.</text>
</comment>
<dbReference type="AlphaFoldDB" id="A0AAE0RZ25"/>